<reference evidence="2 3" key="1">
    <citation type="submission" date="2015-03" db="EMBL/GenBank/DDBJ databases">
        <title>Draft genome of Stenotrophomonas maltophila isolated from urine specimen.</title>
        <authorList>
            <person name="Murugan N."/>
            <person name="Malathi J."/>
            <person name="Umashankar V."/>
            <person name="Madhavan H."/>
        </authorList>
    </citation>
    <scope>NUCLEOTIDE SEQUENCE [LARGE SCALE GENOMIC DNA]</scope>
    <source>
        <strain evidence="2 3">JMNMN1</strain>
    </source>
</reference>
<dbReference type="InterPro" id="IPR029069">
    <property type="entry name" value="HotDog_dom_sf"/>
</dbReference>
<name>A0A0F5ZS19_STEMA</name>
<evidence type="ECO:0000313" key="3">
    <source>
        <dbReference type="Proteomes" id="UP000243478"/>
    </source>
</evidence>
<organism evidence="2 3">
    <name type="scientific">Stenotrophomonas maltophilia</name>
    <name type="common">Pseudomonas maltophilia</name>
    <name type="synonym">Xanthomonas maltophilia</name>
    <dbReference type="NCBI Taxonomy" id="40324"/>
    <lineage>
        <taxon>Bacteria</taxon>
        <taxon>Pseudomonadati</taxon>
        <taxon>Pseudomonadota</taxon>
        <taxon>Gammaproteobacteria</taxon>
        <taxon>Lysobacterales</taxon>
        <taxon>Lysobacteraceae</taxon>
        <taxon>Stenotrophomonas</taxon>
        <taxon>Stenotrophomonas maltophilia group</taxon>
    </lineage>
</organism>
<comment type="caution">
    <text evidence="2">The sequence shown here is derived from an EMBL/GenBank/DDBJ whole genome shotgun (WGS) entry which is preliminary data.</text>
</comment>
<protein>
    <submittedName>
        <fullName evidence="2">Thioesterase</fullName>
    </submittedName>
</protein>
<dbReference type="Pfam" id="PF09500">
    <property type="entry name" value="YiiD_C"/>
    <property type="match status" value="1"/>
</dbReference>
<dbReference type="EMBL" id="JZRZ01000002">
    <property type="protein sequence ID" value="KKD57785.1"/>
    <property type="molecule type" value="Genomic_DNA"/>
</dbReference>
<dbReference type="Gene3D" id="3.10.129.10">
    <property type="entry name" value="Hotdog Thioesterase"/>
    <property type="match status" value="1"/>
</dbReference>
<feature type="domain" description="Thioesterase putative" evidence="1">
    <location>
        <begin position="18"/>
        <end position="152"/>
    </location>
</feature>
<proteinExistence type="predicted"/>
<dbReference type="SUPFAM" id="SSF54637">
    <property type="entry name" value="Thioesterase/thiol ester dehydrase-isomerase"/>
    <property type="match status" value="1"/>
</dbReference>
<dbReference type="AlphaFoldDB" id="A0A0F5ZS19"/>
<sequence>MSVDALTSSLAALQDVLDCMPAVRAMQIQLDGYADGVLRITAPLAANVNDKGNAFGGSLASVLTLSGWALVSLRLRLAGHDAEVYVADSNLRYLAPVYEDLHAHAEAAEATGWDAFLNTFRQRRKARISIIATQPGADGKPAAEFSGRFVAFAKGRMAG</sequence>
<accession>A0A0F5ZS19</accession>
<dbReference type="PATRIC" id="fig|40324.63.peg.200"/>
<dbReference type="NCBIfam" id="TIGR02447">
    <property type="entry name" value="yiiD_Cterm"/>
    <property type="match status" value="1"/>
</dbReference>
<evidence type="ECO:0000259" key="1">
    <source>
        <dbReference type="Pfam" id="PF09500"/>
    </source>
</evidence>
<dbReference type="Proteomes" id="UP000243478">
    <property type="component" value="Unassembled WGS sequence"/>
</dbReference>
<dbReference type="InterPro" id="IPR012660">
    <property type="entry name" value="YiiD_C"/>
</dbReference>
<evidence type="ECO:0000313" key="2">
    <source>
        <dbReference type="EMBL" id="KKD57785.1"/>
    </source>
</evidence>
<gene>
    <name evidence="2" type="ORF">VM57_00520</name>
</gene>